<name>A0ABS5HDW6_9GAMM</name>
<dbReference type="SUPFAM" id="SSF46689">
    <property type="entry name" value="Homeodomain-like"/>
    <property type="match status" value="1"/>
</dbReference>
<organism evidence="2 3">
    <name type="scientific">Marinomonas vulgaris</name>
    <dbReference type="NCBI Taxonomy" id="2823372"/>
    <lineage>
        <taxon>Bacteria</taxon>
        <taxon>Pseudomonadati</taxon>
        <taxon>Pseudomonadota</taxon>
        <taxon>Gammaproteobacteria</taxon>
        <taxon>Oceanospirillales</taxon>
        <taxon>Oceanospirillaceae</taxon>
        <taxon>Marinomonas</taxon>
    </lineage>
</organism>
<sequence length="115" mass="13366">MARYSKEHREWMVRQMMPPLNRSVPELVKATGITDATLYTWRKQARAAGAVVPRGGKQADQWSRQDKFRVVLESTGLNEAEYCRRKGLYVEKIKAWSQAYEQANTPARPAKTRRR</sequence>
<dbReference type="Proteomes" id="UP000679722">
    <property type="component" value="Unassembled WGS sequence"/>
</dbReference>
<dbReference type="InterPro" id="IPR009057">
    <property type="entry name" value="Homeodomain-like_sf"/>
</dbReference>
<protein>
    <submittedName>
        <fullName evidence="2">Transposase</fullName>
    </submittedName>
</protein>
<comment type="caution">
    <text evidence="2">The sequence shown here is derived from an EMBL/GenBank/DDBJ whole genome shotgun (WGS) entry which is preliminary data.</text>
</comment>
<dbReference type="EMBL" id="JAGSSV010000021">
    <property type="protein sequence ID" value="MBR7889846.1"/>
    <property type="molecule type" value="Genomic_DNA"/>
</dbReference>
<proteinExistence type="inferred from homology"/>
<dbReference type="Pfam" id="PF01527">
    <property type="entry name" value="HTH_Tnp_1"/>
    <property type="match status" value="1"/>
</dbReference>
<dbReference type="InterPro" id="IPR002514">
    <property type="entry name" value="Transposase_8"/>
</dbReference>
<evidence type="ECO:0000313" key="2">
    <source>
        <dbReference type="EMBL" id="MBR7889846.1"/>
    </source>
</evidence>
<keyword evidence="3" id="KW-1185">Reference proteome</keyword>
<dbReference type="RefSeq" id="WP_139248953.1">
    <property type="nucleotide sequence ID" value="NZ_JAGSSV010000021.1"/>
</dbReference>
<reference evidence="3" key="1">
    <citation type="submission" date="2023-07" db="EMBL/GenBank/DDBJ databases">
        <title>Marinomonas vulgaris A79, complete genome.</title>
        <authorList>
            <person name="Ying J.-J."/>
        </authorList>
    </citation>
    <scope>NUCLEOTIDE SEQUENCE [LARGE SCALE GENOMIC DNA]</scope>
    <source>
        <strain evidence="3">A79</strain>
    </source>
</reference>
<evidence type="ECO:0000313" key="3">
    <source>
        <dbReference type="Proteomes" id="UP000679722"/>
    </source>
</evidence>
<comment type="similarity">
    <text evidence="1">Belongs to the transposase 8 family.</text>
</comment>
<gene>
    <name evidence="2" type="ORF">J9B83_12985</name>
</gene>
<accession>A0ABS5HDW6</accession>
<evidence type="ECO:0000256" key="1">
    <source>
        <dbReference type="ARBA" id="ARBA00009964"/>
    </source>
</evidence>